<name>A0A429X5C7_SIMTE</name>
<dbReference type="Gene3D" id="1.10.260.40">
    <property type="entry name" value="lambda repressor-like DNA-binding domains"/>
    <property type="match status" value="1"/>
</dbReference>
<proteinExistence type="predicted"/>
<reference evidence="4 5" key="1">
    <citation type="submission" date="2018-12" db="EMBL/GenBank/DDBJ databases">
        <authorList>
            <person name="Sun L."/>
            <person name="Chen Z."/>
        </authorList>
    </citation>
    <scope>NUCLEOTIDE SEQUENCE [LARGE SCALE GENOMIC DNA]</scope>
    <source>
        <strain evidence="4 5">LMG 29736</strain>
    </source>
</reference>
<protein>
    <submittedName>
        <fullName evidence="3 4">Transcriptional regulator</fullName>
    </submittedName>
</protein>
<sequence>MGRLGNRIKLLREKNDYSQKIVADAIAISNVQLSRYESGDRKPDPETISLLADFFNVTTDYLLGRSGNPNDDDRNEEDYQKIIIDPELKRWLRELPKTPEKDLRKLRKLWEIMMNDE</sequence>
<dbReference type="PANTHER" id="PTHR46558:SF11">
    <property type="entry name" value="HTH-TYPE TRANSCRIPTIONAL REGULATOR XRE"/>
    <property type="match status" value="1"/>
</dbReference>
<organism evidence="4 5">
    <name type="scientific">Siminovitchia terrae</name>
    <name type="common">Bacillus terrae</name>
    <dbReference type="NCBI Taxonomy" id="1914933"/>
    <lineage>
        <taxon>Bacteria</taxon>
        <taxon>Bacillati</taxon>
        <taxon>Bacillota</taxon>
        <taxon>Bacilli</taxon>
        <taxon>Bacillales</taxon>
        <taxon>Bacillaceae</taxon>
        <taxon>Siminovitchia</taxon>
    </lineage>
</organism>
<dbReference type="SUPFAM" id="SSF47413">
    <property type="entry name" value="lambda repressor-like DNA-binding domains"/>
    <property type="match status" value="1"/>
</dbReference>
<evidence type="ECO:0000256" key="1">
    <source>
        <dbReference type="ARBA" id="ARBA00023125"/>
    </source>
</evidence>
<dbReference type="SMART" id="SM00530">
    <property type="entry name" value="HTH_XRE"/>
    <property type="match status" value="1"/>
</dbReference>
<dbReference type="EMBL" id="QYTW02000019">
    <property type="protein sequence ID" value="RST58491.1"/>
    <property type="molecule type" value="Genomic_DNA"/>
</dbReference>
<dbReference type="GO" id="GO:0003677">
    <property type="term" value="F:DNA binding"/>
    <property type="evidence" value="ECO:0007669"/>
    <property type="project" value="UniProtKB-KW"/>
</dbReference>
<evidence type="ECO:0000313" key="5">
    <source>
        <dbReference type="Proteomes" id="UP000287296"/>
    </source>
</evidence>
<dbReference type="Proteomes" id="UP000287296">
    <property type="component" value="Unassembled WGS sequence"/>
</dbReference>
<dbReference type="RefSeq" id="WP_120115959.1">
    <property type="nucleotide sequence ID" value="NZ_BORJ01000002.1"/>
</dbReference>
<dbReference type="OrthoDB" id="72638at2"/>
<dbReference type="Proteomes" id="UP000680670">
    <property type="component" value="Unassembled WGS sequence"/>
</dbReference>
<evidence type="ECO:0000313" key="3">
    <source>
        <dbReference type="EMBL" id="GIN95186.1"/>
    </source>
</evidence>
<dbReference type="Pfam" id="PF01381">
    <property type="entry name" value="HTH_3"/>
    <property type="match status" value="1"/>
</dbReference>
<dbReference type="CDD" id="cd00093">
    <property type="entry name" value="HTH_XRE"/>
    <property type="match status" value="1"/>
</dbReference>
<comment type="caution">
    <text evidence="4">The sequence shown here is derived from an EMBL/GenBank/DDBJ whole genome shotgun (WGS) entry which is preliminary data.</text>
</comment>
<keyword evidence="6" id="KW-1185">Reference proteome</keyword>
<keyword evidence="1" id="KW-0238">DNA-binding</keyword>
<evidence type="ECO:0000259" key="2">
    <source>
        <dbReference type="PROSITE" id="PS50943"/>
    </source>
</evidence>
<dbReference type="PROSITE" id="PS50943">
    <property type="entry name" value="HTH_CROC1"/>
    <property type="match status" value="1"/>
</dbReference>
<gene>
    <name evidence="4" type="ORF">D5F11_016810</name>
    <name evidence="3" type="ORF">J6TS1_10560</name>
</gene>
<dbReference type="InterPro" id="IPR010982">
    <property type="entry name" value="Lambda_DNA-bd_dom_sf"/>
</dbReference>
<dbReference type="AlphaFoldDB" id="A0A429X5C7"/>
<dbReference type="PANTHER" id="PTHR46558">
    <property type="entry name" value="TRACRIPTIONAL REGULATORY PROTEIN-RELATED-RELATED"/>
    <property type="match status" value="1"/>
</dbReference>
<accession>A0A429X5C7</accession>
<evidence type="ECO:0000313" key="4">
    <source>
        <dbReference type="EMBL" id="RST58491.1"/>
    </source>
</evidence>
<dbReference type="EMBL" id="BORJ01000002">
    <property type="protein sequence ID" value="GIN95186.1"/>
    <property type="molecule type" value="Genomic_DNA"/>
</dbReference>
<evidence type="ECO:0000313" key="6">
    <source>
        <dbReference type="Proteomes" id="UP000680670"/>
    </source>
</evidence>
<feature type="domain" description="HTH cro/C1-type" evidence="2">
    <location>
        <begin position="8"/>
        <end position="62"/>
    </location>
</feature>
<dbReference type="InterPro" id="IPR001387">
    <property type="entry name" value="Cro/C1-type_HTH"/>
</dbReference>
<reference evidence="3 6" key="2">
    <citation type="submission" date="2021-03" db="EMBL/GenBank/DDBJ databases">
        <title>Antimicrobial resistance genes in bacteria isolated from Japanese honey, and their potential for conferring macrolide and lincosamide resistance in the American foulbrood pathogen Paenibacillus larvae.</title>
        <authorList>
            <person name="Okamoto M."/>
            <person name="Kumagai M."/>
            <person name="Kanamori H."/>
            <person name="Takamatsu D."/>
        </authorList>
    </citation>
    <scope>NUCLEOTIDE SEQUENCE [LARGE SCALE GENOMIC DNA]</scope>
    <source>
        <strain evidence="3 6">J6TS1</strain>
    </source>
</reference>